<keyword evidence="3" id="KW-0812">Transmembrane</keyword>
<evidence type="ECO:0000256" key="4">
    <source>
        <dbReference type="SAM" id="SignalP"/>
    </source>
</evidence>
<organism evidence="5 6">
    <name type="scientific">Clavelina lepadiformis</name>
    <name type="common">Light-bulb sea squirt</name>
    <name type="synonym">Ascidia lepadiformis</name>
    <dbReference type="NCBI Taxonomy" id="159417"/>
    <lineage>
        <taxon>Eukaryota</taxon>
        <taxon>Metazoa</taxon>
        <taxon>Chordata</taxon>
        <taxon>Tunicata</taxon>
        <taxon>Ascidiacea</taxon>
        <taxon>Aplousobranchia</taxon>
        <taxon>Clavelinidae</taxon>
        <taxon>Clavelina</taxon>
    </lineage>
</organism>
<evidence type="ECO:0000256" key="1">
    <source>
        <dbReference type="ARBA" id="ARBA00022729"/>
    </source>
</evidence>
<dbReference type="SUPFAM" id="SSF57302">
    <property type="entry name" value="Snake toxin-like"/>
    <property type="match status" value="1"/>
</dbReference>
<evidence type="ECO:0000313" key="6">
    <source>
        <dbReference type="Proteomes" id="UP001642483"/>
    </source>
</evidence>
<sequence>MKIFIEVAIFLFLFVVQGSAIRCYECQYISDASNNSCYGPNIDDQYMQTCPAGQDHCLTSVAKTSAAGVDAVAIIRQCSPTTAGTSCQTQSGVQACVYFCSEDGCNTGNGGSLVQASLVTLLLAMVGALALIKW</sequence>
<dbReference type="InterPro" id="IPR050975">
    <property type="entry name" value="Sleep_regulator"/>
</dbReference>
<proteinExistence type="predicted"/>
<evidence type="ECO:0000256" key="2">
    <source>
        <dbReference type="ARBA" id="ARBA00023180"/>
    </source>
</evidence>
<dbReference type="Proteomes" id="UP001642483">
    <property type="component" value="Unassembled WGS sequence"/>
</dbReference>
<gene>
    <name evidence="5" type="ORF">CVLEPA_LOCUS9959</name>
</gene>
<dbReference type="InterPro" id="IPR045860">
    <property type="entry name" value="Snake_toxin-like_sf"/>
</dbReference>
<reference evidence="5 6" key="1">
    <citation type="submission" date="2024-02" db="EMBL/GenBank/DDBJ databases">
        <authorList>
            <person name="Daric V."/>
            <person name="Darras S."/>
        </authorList>
    </citation>
    <scope>NUCLEOTIDE SEQUENCE [LARGE SCALE GENOMIC DNA]</scope>
</reference>
<feature type="signal peptide" evidence="4">
    <location>
        <begin position="1"/>
        <end position="20"/>
    </location>
</feature>
<feature type="transmembrane region" description="Helical" evidence="3">
    <location>
        <begin position="113"/>
        <end position="132"/>
    </location>
</feature>
<accession>A0ABP0FJ75</accession>
<feature type="chain" id="PRO_5046654717" description="Protein sleepless" evidence="4">
    <location>
        <begin position="21"/>
        <end position="134"/>
    </location>
</feature>
<keyword evidence="3" id="KW-1133">Transmembrane helix</keyword>
<dbReference type="InterPro" id="IPR031424">
    <property type="entry name" value="QVR-like"/>
</dbReference>
<dbReference type="Pfam" id="PF17064">
    <property type="entry name" value="QVR"/>
    <property type="match status" value="1"/>
</dbReference>
<keyword evidence="1 4" id="KW-0732">Signal</keyword>
<dbReference type="PANTHER" id="PTHR33562">
    <property type="entry name" value="ATILLA, ISOFORM B-RELATED-RELATED"/>
    <property type="match status" value="1"/>
</dbReference>
<evidence type="ECO:0008006" key="7">
    <source>
        <dbReference type="Google" id="ProtNLM"/>
    </source>
</evidence>
<keyword evidence="2" id="KW-0325">Glycoprotein</keyword>
<keyword evidence="6" id="KW-1185">Reference proteome</keyword>
<dbReference type="EMBL" id="CAWYQH010000068">
    <property type="protein sequence ID" value="CAK8679707.1"/>
    <property type="molecule type" value="Genomic_DNA"/>
</dbReference>
<name>A0ABP0FJ75_CLALP</name>
<evidence type="ECO:0000256" key="3">
    <source>
        <dbReference type="SAM" id="Phobius"/>
    </source>
</evidence>
<keyword evidence="3" id="KW-0472">Membrane</keyword>
<protein>
    <recommendedName>
        <fullName evidence="7">Protein sleepless</fullName>
    </recommendedName>
</protein>
<comment type="caution">
    <text evidence="5">The sequence shown here is derived from an EMBL/GenBank/DDBJ whole genome shotgun (WGS) entry which is preliminary data.</text>
</comment>
<evidence type="ECO:0000313" key="5">
    <source>
        <dbReference type="EMBL" id="CAK8679707.1"/>
    </source>
</evidence>